<organism evidence="7 8">
    <name type="scientific">Macrococcoides goetzii</name>
    <dbReference type="NCBI Taxonomy" id="1891097"/>
    <lineage>
        <taxon>Bacteria</taxon>
        <taxon>Bacillati</taxon>
        <taxon>Bacillota</taxon>
        <taxon>Bacilli</taxon>
        <taxon>Bacillales</taxon>
        <taxon>Staphylococcaceae</taxon>
        <taxon>Macrococcoides</taxon>
    </lineage>
</organism>
<feature type="transmembrane region" description="Helical" evidence="5">
    <location>
        <begin position="220"/>
        <end position="237"/>
    </location>
</feature>
<dbReference type="GO" id="GO:0017004">
    <property type="term" value="P:cytochrome complex assembly"/>
    <property type="evidence" value="ECO:0007669"/>
    <property type="project" value="InterPro"/>
</dbReference>
<feature type="transmembrane region" description="Helical" evidence="5">
    <location>
        <begin position="249"/>
        <end position="266"/>
    </location>
</feature>
<feature type="transmembrane region" description="Helical" evidence="5">
    <location>
        <begin position="133"/>
        <end position="158"/>
    </location>
</feature>
<accession>A0A2G5NQN9</accession>
<comment type="caution">
    <text evidence="7">The sequence shown here is derived from an EMBL/GenBank/DDBJ whole genome shotgun (WGS) entry which is preliminary data.</text>
</comment>
<feature type="domain" description="Cytochrome c assembly protein" evidence="6">
    <location>
        <begin position="73"/>
        <end position="268"/>
    </location>
</feature>
<dbReference type="InterPro" id="IPR002541">
    <property type="entry name" value="Cyt_c_assembly"/>
</dbReference>
<evidence type="ECO:0000256" key="3">
    <source>
        <dbReference type="ARBA" id="ARBA00022989"/>
    </source>
</evidence>
<evidence type="ECO:0000256" key="4">
    <source>
        <dbReference type="ARBA" id="ARBA00023136"/>
    </source>
</evidence>
<sequence length="277" mass="32620">MNELLLMRLHEAILILYMISIACYFFDFVQKSPRLKRYGYLLLLSVFVLQSISIILFIFIVGRIPIETINEGFYFFTWLIILISLILSKVIQTEFFIFLMNLIGFVFMMIHTFQPLDLSTGTTVSHMMNELLWIHVTLAIVSYVMFLIAALHAVLYLIQMHQLKQKKFNHKFFRISDLESLSRFVQIFSIIGCVMLLISLILGIYWGITFEGKSIWTDSKVLGSLLLLIGYSVYIFLHQKNKLMMHRLMDYNIVLFLLLLINYLIVSRFSGFHQLFY</sequence>
<feature type="transmembrane region" description="Helical" evidence="5">
    <location>
        <begin position="95"/>
        <end position="113"/>
    </location>
</feature>
<name>A0A2G5NQN9_9STAP</name>
<dbReference type="AlphaFoldDB" id="A0A2G5NQN9"/>
<dbReference type="RefSeq" id="WP_099580050.1">
    <property type="nucleotide sequence ID" value="NZ_MJBI02000001.1"/>
</dbReference>
<feature type="transmembrane region" description="Helical" evidence="5">
    <location>
        <begin position="41"/>
        <end position="66"/>
    </location>
</feature>
<keyword evidence="3 5" id="KW-1133">Transmembrane helix</keyword>
<evidence type="ECO:0000256" key="5">
    <source>
        <dbReference type="SAM" id="Phobius"/>
    </source>
</evidence>
<evidence type="ECO:0000259" key="6">
    <source>
        <dbReference type="Pfam" id="PF01578"/>
    </source>
</evidence>
<keyword evidence="8" id="KW-1185">Reference proteome</keyword>
<evidence type="ECO:0000313" key="8">
    <source>
        <dbReference type="Proteomes" id="UP000229523"/>
    </source>
</evidence>
<evidence type="ECO:0000256" key="2">
    <source>
        <dbReference type="ARBA" id="ARBA00022692"/>
    </source>
</evidence>
<keyword evidence="4 5" id="KW-0472">Membrane</keyword>
<feature type="transmembrane region" description="Helical" evidence="5">
    <location>
        <begin position="184"/>
        <end position="208"/>
    </location>
</feature>
<dbReference type="Pfam" id="PF01578">
    <property type="entry name" value="Cytochrom_C_asm"/>
    <property type="match status" value="1"/>
</dbReference>
<reference evidence="7 8" key="1">
    <citation type="journal article" date="2018" name="Front. Microbiol.">
        <title>Description and Comparative Genomics of Macrococcus caseolyticus subsp. hominis subsp. nov., Macrococcus goetzii sp. nov., Macrococcus epidermidis sp. nov., and Macrococcus bohemicus sp. nov., Novel Macrococci From Human Clinical Material With Virulence Potential and Suspected Uptake of Foreign DNA by Natural Transformation.</title>
        <authorList>
            <person name="Maslanova I."/>
            <person name="Wertheimer Z."/>
            <person name="Sedlacek I."/>
            <person name="Svec P."/>
            <person name="Indrakova A."/>
            <person name="Kovarovic V."/>
            <person name="Schumann P."/>
            <person name="Sproer C."/>
            <person name="Kralova S."/>
            <person name="Sedo O."/>
            <person name="Kristofova L."/>
            <person name="Vrbovska V."/>
            <person name="Fuzik T."/>
            <person name="Petras P."/>
            <person name="Zdrahal Z."/>
            <person name="Ruzickova V."/>
            <person name="Doskar J."/>
            <person name="Pantucek R."/>
        </authorList>
    </citation>
    <scope>NUCLEOTIDE SEQUENCE [LARGE SCALE GENOMIC DNA]</scope>
    <source>
        <strain evidence="7 8">CCM 4927</strain>
    </source>
</reference>
<dbReference type="GO" id="GO:0005886">
    <property type="term" value="C:plasma membrane"/>
    <property type="evidence" value="ECO:0007669"/>
    <property type="project" value="TreeGrafter"/>
</dbReference>
<evidence type="ECO:0000256" key="1">
    <source>
        <dbReference type="ARBA" id="ARBA00004141"/>
    </source>
</evidence>
<dbReference type="InterPro" id="IPR045062">
    <property type="entry name" value="Cyt_c_biogenesis_CcsA/CcmC"/>
</dbReference>
<protein>
    <submittedName>
        <fullName evidence="7">Cytochrome C assembly protein</fullName>
    </submittedName>
</protein>
<gene>
    <name evidence="7" type="ORF">BFS35_001075</name>
</gene>
<proteinExistence type="predicted"/>
<evidence type="ECO:0000313" key="7">
    <source>
        <dbReference type="EMBL" id="RAI82306.1"/>
    </source>
</evidence>
<dbReference type="EMBL" id="MJBI02000001">
    <property type="protein sequence ID" value="RAI82306.1"/>
    <property type="molecule type" value="Genomic_DNA"/>
</dbReference>
<dbReference type="PANTHER" id="PTHR30071:SF15">
    <property type="entry name" value="PROTEIN HEMX"/>
    <property type="match status" value="1"/>
</dbReference>
<dbReference type="GO" id="GO:0020037">
    <property type="term" value="F:heme binding"/>
    <property type="evidence" value="ECO:0007669"/>
    <property type="project" value="InterPro"/>
</dbReference>
<comment type="subcellular location">
    <subcellularLocation>
        <location evidence="1">Membrane</location>
        <topology evidence="1">Multi-pass membrane protein</topology>
    </subcellularLocation>
</comment>
<dbReference type="PANTHER" id="PTHR30071">
    <property type="entry name" value="HEME EXPORTER PROTEIN C"/>
    <property type="match status" value="1"/>
</dbReference>
<keyword evidence="2 5" id="KW-0812">Transmembrane</keyword>
<feature type="transmembrane region" description="Helical" evidence="5">
    <location>
        <begin position="72"/>
        <end position="88"/>
    </location>
</feature>
<feature type="transmembrane region" description="Helical" evidence="5">
    <location>
        <begin position="12"/>
        <end position="29"/>
    </location>
</feature>
<dbReference type="Proteomes" id="UP000229523">
    <property type="component" value="Unassembled WGS sequence"/>
</dbReference>